<evidence type="ECO:0008006" key="5">
    <source>
        <dbReference type="Google" id="ProtNLM"/>
    </source>
</evidence>
<proteinExistence type="predicted"/>
<dbReference type="PANTHER" id="PTHR43649">
    <property type="entry name" value="ARABINOSE-BINDING PROTEIN-RELATED"/>
    <property type="match status" value="1"/>
</dbReference>
<keyword evidence="2" id="KW-0732">Signal</keyword>
<evidence type="ECO:0000256" key="2">
    <source>
        <dbReference type="SAM" id="SignalP"/>
    </source>
</evidence>
<protein>
    <recommendedName>
        <fullName evidence="5">Extracellular solute-binding protein family 1</fullName>
    </recommendedName>
</protein>
<dbReference type="Proteomes" id="UP000262969">
    <property type="component" value="Unassembled WGS sequence"/>
</dbReference>
<dbReference type="InterPro" id="IPR050490">
    <property type="entry name" value="Bact_solute-bd_prot1"/>
</dbReference>
<feature type="region of interest" description="Disordered" evidence="1">
    <location>
        <begin position="26"/>
        <end position="54"/>
    </location>
</feature>
<dbReference type="InterPro" id="IPR006059">
    <property type="entry name" value="SBP"/>
</dbReference>
<feature type="compositionally biased region" description="Polar residues" evidence="1">
    <location>
        <begin position="26"/>
        <end position="46"/>
    </location>
</feature>
<evidence type="ECO:0000313" key="4">
    <source>
        <dbReference type="Proteomes" id="UP000262969"/>
    </source>
</evidence>
<dbReference type="AlphaFoldDB" id="A0A3D2X9J8"/>
<organism evidence="3 4">
    <name type="scientific">Lachnoclostridium phytofermentans</name>
    <dbReference type="NCBI Taxonomy" id="66219"/>
    <lineage>
        <taxon>Bacteria</taxon>
        <taxon>Bacillati</taxon>
        <taxon>Bacillota</taxon>
        <taxon>Clostridia</taxon>
        <taxon>Lachnospirales</taxon>
        <taxon>Lachnospiraceae</taxon>
    </lineage>
</organism>
<reference evidence="3 4" key="1">
    <citation type="journal article" date="2018" name="Nat. Biotechnol.">
        <title>A standardized bacterial taxonomy based on genome phylogeny substantially revises the tree of life.</title>
        <authorList>
            <person name="Parks D.H."/>
            <person name="Chuvochina M."/>
            <person name="Waite D.W."/>
            <person name="Rinke C."/>
            <person name="Skarshewski A."/>
            <person name="Chaumeil P.A."/>
            <person name="Hugenholtz P."/>
        </authorList>
    </citation>
    <scope>NUCLEOTIDE SEQUENCE [LARGE SCALE GENOMIC DNA]</scope>
    <source>
        <strain evidence="3">UBA11728</strain>
    </source>
</reference>
<sequence>MKRFSKALALMLGITLVFTGCGAKSSNSDAGSKDNGGNTNNTSTVKPTEAAKTDPGKQNTIVVYSWEASLKEQNDKVIAAFESKYPNIKVDMQYPVENDNVKYTEKVDLLLLSGEKVDAVLESSVAKCVSKVQRNLYQPLDQFIQAEGINYDDVYSVSSQVDGSFYACPIDVTPWFIMMNKDMLDDAGLPVPTSWTWDDYREYAKKLTKGSGLDKIYGSYFHTWQNYGLMGVYSTKMDNAYYKTDGSLNFDDPNLKDWLQFRSDMENVDETSVPLIDIKTSNLAYRNEFFGEKVAMLPTGTWMLAEIKDAEKWPHNFKTCFAPLPTWGNGVEGRTFSDTKMFSIPKSSKYPEDAYKFIRFYTTEGAYIRAGGLTAEKNMNLDTILPFIVGENPDTLYDMDSVKNVLKNPKLEMNAPMTAPGYNAEIDSLFVEEIEKYLVGGETLDDCINNLNERGKNIVDSFVE</sequence>
<feature type="signal peptide" evidence="2">
    <location>
        <begin position="1"/>
        <end position="23"/>
    </location>
</feature>
<dbReference type="PROSITE" id="PS51257">
    <property type="entry name" value="PROKAR_LIPOPROTEIN"/>
    <property type="match status" value="1"/>
</dbReference>
<dbReference type="EMBL" id="DPVV01000419">
    <property type="protein sequence ID" value="HCL03195.1"/>
    <property type="molecule type" value="Genomic_DNA"/>
</dbReference>
<feature type="chain" id="PRO_5017671262" description="Extracellular solute-binding protein family 1" evidence="2">
    <location>
        <begin position="24"/>
        <end position="464"/>
    </location>
</feature>
<dbReference type="SUPFAM" id="SSF53850">
    <property type="entry name" value="Periplasmic binding protein-like II"/>
    <property type="match status" value="1"/>
</dbReference>
<dbReference type="Gene3D" id="3.40.190.10">
    <property type="entry name" value="Periplasmic binding protein-like II"/>
    <property type="match status" value="1"/>
</dbReference>
<name>A0A3D2X9J8_9FIRM</name>
<dbReference type="Pfam" id="PF01547">
    <property type="entry name" value="SBP_bac_1"/>
    <property type="match status" value="1"/>
</dbReference>
<evidence type="ECO:0000313" key="3">
    <source>
        <dbReference type="EMBL" id="HCL03195.1"/>
    </source>
</evidence>
<gene>
    <name evidence="3" type="ORF">DHW61_12440</name>
</gene>
<accession>A0A3D2X9J8</accession>
<dbReference type="PANTHER" id="PTHR43649:SF12">
    <property type="entry name" value="DIACETYLCHITOBIOSE BINDING PROTEIN DASA"/>
    <property type="match status" value="1"/>
</dbReference>
<comment type="caution">
    <text evidence="3">The sequence shown here is derived from an EMBL/GenBank/DDBJ whole genome shotgun (WGS) entry which is preliminary data.</text>
</comment>
<evidence type="ECO:0000256" key="1">
    <source>
        <dbReference type="SAM" id="MobiDB-lite"/>
    </source>
</evidence>